<reference evidence="8 9" key="1">
    <citation type="submission" date="2018-06" db="EMBL/GenBank/DDBJ databases">
        <title>Genomic Encyclopedia of Type Strains, Phase IV (KMG-IV): sequencing the most valuable type-strain genomes for metagenomic binning, comparative biology and taxonomic classification.</title>
        <authorList>
            <person name="Goeker M."/>
        </authorList>
    </citation>
    <scope>NUCLEOTIDE SEQUENCE [LARGE SCALE GENOMIC DNA]</scope>
    <source>
        <strain evidence="8 9">DSM 24032</strain>
    </source>
</reference>
<dbReference type="EMBL" id="QNRT01000001">
    <property type="protein sequence ID" value="RBP52760.1"/>
    <property type="molecule type" value="Genomic_DNA"/>
</dbReference>
<comment type="subcellular location">
    <subcellularLocation>
        <location evidence="1 6">Cell membrane</location>
        <topology evidence="1 6">Multi-pass membrane protein</topology>
    </subcellularLocation>
</comment>
<accession>A0A395JMB5</accession>
<evidence type="ECO:0000256" key="6">
    <source>
        <dbReference type="RuleBase" id="RU366058"/>
    </source>
</evidence>
<evidence type="ECO:0000313" key="8">
    <source>
        <dbReference type="EMBL" id="RBP52760.1"/>
    </source>
</evidence>
<feature type="domain" description="VTT" evidence="7">
    <location>
        <begin position="63"/>
        <end position="177"/>
    </location>
</feature>
<keyword evidence="5 6" id="KW-0472">Membrane</keyword>
<dbReference type="PANTHER" id="PTHR12677">
    <property type="entry name" value="GOLGI APPARATUS MEMBRANE PROTEIN TVP38-RELATED"/>
    <property type="match status" value="1"/>
</dbReference>
<dbReference type="Pfam" id="PF09335">
    <property type="entry name" value="VTT_dom"/>
    <property type="match status" value="1"/>
</dbReference>
<feature type="transmembrane region" description="Helical" evidence="6">
    <location>
        <begin position="73"/>
        <end position="96"/>
    </location>
</feature>
<dbReference type="PROSITE" id="PS51257">
    <property type="entry name" value="PROKAR_LIPOPROTEIN"/>
    <property type="match status" value="1"/>
</dbReference>
<feature type="transmembrane region" description="Helical" evidence="6">
    <location>
        <begin position="42"/>
        <end position="61"/>
    </location>
</feature>
<evidence type="ECO:0000256" key="5">
    <source>
        <dbReference type="ARBA" id="ARBA00023136"/>
    </source>
</evidence>
<keyword evidence="4 6" id="KW-1133">Transmembrane helix</keyword>
<feature type="transmembrane region" description="Helical" evidence="6">
    <location>
        <begin position="5"/>
        <end position="22"/>
    </location>
</feature>
<evidence type="ECO:0000256" key="2">
    <source>
        <dbReference type="ARBA" id="ARBA00022475"/>
    </source>
</evidence>
<evidence type="ECO:0000256" key="4">
    <source>
        <dbReference type="ARBA" id="ARBA00022989"/>
    </source>
</evidence>
<evidence type="ECO:0000256" key="1">
    <source>
        <dbReference type="ARBA" id="ARBA00004651"/>
    </source>
</evidence>
<feature type="transmembrane region" description="Helical" evidence="6">
    <location>
        <begin position="157"/>
        <end position="175"/>
    </location>
</feature>
<keyword evidence="9" id="KW-1185">Reference proteome</keyword>
<dbReference type="PANTHER" id="PTHR12677:SF59">
    <property type="entry name" value="GOLGI APPARATUS MEMBRANE PROTEIN TVP38-RELATED"/>
    <property type="match status" value="1"/>
</dbReference>
<name>A0A395JMB5_9GAMM</name>
<feature type="transmembrane region" description="Helical" evidence="6">
    <location>
        <begin position="195"/>
        <end position="213"/>
    </location>
</feature>
<protein>
    <recommendedName>
        <fullName evidence="6">TVP38/TMEM64 family membrane protein</fullName>
    </recommendedName>
</protein>
<dbReference type="InterPro" id="IPR032816">
    <property type="entry name" value="VTT_dom"/>
</dbReference>
<dbReference type="RefSeq" id="WP_113952383.1">
    <property type="nucleotide sequence ID" value="NZ_QNRT01000001.1"/>
</dbReference>
<keyword evidence="2 6" id="KW-1003">Cell membrane</keyword>
<dbReference type="GO" id="GO:0005886">
    <property type="term" value="C:plasma membrane"/>
    <property type="evidence" value="ECO:0007669"/>
    <property type="project" value="UniProtKB-SubCell"/>
</dbReference>
<evidence type="ECO:0000256" key="3">
    <source>
        <dbReference type="ARBA" id="ARBA00022692"/>
    </source>
</evidence>
<comment type="similarity">
    <text evidence="6">Belongs to the TVP38/TMEM64 family.</text>
</comment>
<keyword evidence="3 6" id="KW-0812">Transmembrane</keyword>
<organism evidence="8 9">
    <name type="scientific">Arenicella xantha</name>
    <dbReference type="NCBI Taxonomy" id="644221"/>
    <lineage>
        <taxon>Bacteria</taxon>
        <taxon>Pseudomonadati</taxon>
        <taxon>Pseudomonadota</taxon>
        <taxon>Gammaproteobacteria</taxon>
        <taxon>Arenicellales</taxon>
        <taxon>Arenicellaceae</taxon>
        <taxon>Arenicella</taxon>
    </lineage>
</organism>
<evidence type="ECO:0000259" key="7">
    <source>
        <dbReference type="Pfam" id="PF09335"/>
    </source>
</evidence>
<evidence type="ECO:0000313" key="9">
    <source>
        <dbReference type="Proteomes" id="UP000253083"/>
    </source>
</evidence>
<dbReference type="OrthoDB" id="9800167at2"/>
<proteinExistence type="inferred from homology"/>
<dbReference type="Proteomes" id="UP000253083">
    <property type="component" value="Unassembled WGS sequence"/>
</dbReference>
<dbReference type="AlphaFoldDB" id="A0A395JMB5"/>
<dbReference type="InterPro" id="IPR015414">
    <property type="entry name" value="TMEM64"/>
</dbReference>
<dbReference type="InParanoid" id="A0A395JMB5"/>
<comment type="caution">
    <text evidence="8">The sequence shown here is derived from an EMBL/GenBank/DDBJ whole genome shotgun (WGS) entry which is preliminary data.</text>
</comment>
<feature type="transmembrane region" description="Helical" evidence="6">
    <location>
        <begin position="125"/>
        <end position="145"/>
    </location>
</feature>
<gene>
    <name evidence="8" type="ORF">DFR28_101143</name>
</gene>
<dbReference type="FunCoup" id="A0A395JMB5">
    <property type="interactions" value="194"/>
</dbReference>
<sequence length="228" mass="25422">MNIKQLALVALIISIIACYFIFGGEELLSPNYYQAMYRDSPLTTALVFFAIYVVSTAISQPSSAILSIASGIIFGRVIGLPMALFACSLGGTLAFLSSRYLLHDFIEKRFSAPYQKVNRGVQKDGAFYVFSLRMVPVIPFWLLNLLMGLTKMDTKHFFFATLLGMLPITAILVHFGAELGAIENYTMSAIFKPKMIIALVLLALLPFVARWLLKQITSRYQAEHETSQ</sequence>